<evidence type="ECO:0000313" key="4">
    <source>
        <dbReference type="Proteomes" id="UP000028411"/>
    </source>
</evidence>
<dbReference type="eggNOG" id="COG2350">
    <property type="taxonomic scope" value="Bacteria"/>
</dbReference>
<dbReference type="OrthoDB" id="2293521at2"/>
<comment type="similarity">
    <text evidence="1">Belongs to the YciI family.</text>
</comment>
<evidence type="ECO:0000256" key="1">
    <source>
        <dbReference type="ARBA" id="ARBA00007689"/>
    </source>
</evidence>
<dbReference type="InterPro" id="IPR005545">
    <property type="entry name" value="YCII"/>
</dbReference>
<accession>A0A081RF90</accession>
<comment type="caution">
    <text evidence="3">The sequence shown here is derived from an EMBL/GenBank/DDBJ whole genome shotgun (WGS) entry which is preliminary data.</text>
</comment>
<dbReference type="EMBL" id="JFHR01000017">
    <property type="protein sequence ID" value="KEQ53863.1"/>
    <property type="molecule type" value="Genomic_DNA"/>
</dbReference>
<dbReference type="InterPro" id="IPR051807">
    <property type="entry name" value="Sec-metab_biosynth-assoc"/>
</dbReference>
<dbReference type="Gene3D" id="3.30.70.1060">
    <property type="entry name" value="Dimeric alpha+beta barrel"/>
    <property type="match status" value="1"/>
</dbReference>
<feature type="domain" description="YCII-related" evidence="2">
    <location>
        <begin position="1"/>
        <end position="87"/>
    </location>
</feature>
<protein>
    <submittedName>
        <fullName evidence="3">YCII-related protein</fullName>
    </submittedName>
</protein>
<name>A0A081RF90_SPHCR</name>
<organism evidence="3 4">
    <name type="scientific">Sphingobium chlorophenolicum</name>
    <dbReference type="NCBI Taxonomy" id="46429"/>
    <lineage>
        <taxon>Bacteria</taxon>
        <taxon>Pseudomonadati</taxon>
        <taxon>Pseudomonadota</taxon>
        <taxon>Alphaproteobacteria</taxon>
        <taxon>Sphingomonadales</taxon>
        <taxon>Sphingomonadaceae</taxon>
        <taxon>Sphingobium</taxon>
    </lineage>
</organism>
<proteinExistence type="inferred from homology"/>
<dbReference type="PANTHER" id="PTHR33606">
    <property type="entry name" value="PROTEIN YCII"/>
    <property type="match status" value="1"/>
</dbReference>
<dbReference type="InterPro" id="IPR011008">
    <property type="entry name" value="Dimeric_a/b-barrel"/>
</dbReference>
<gene>
    <name evidence="3" type="ORF">BV95_01908</name>
</gene>
<dbReference type="Pfam" id="PF03795">
    <property type="entry name" value="YCII"/>
    <property type="match status" value="1"/>
</dbReference>
<evidence type="ECO:0000259" key="2">
    <source>
        <dbReference type="Pfam" id="PF03795"/>
    </source>
</evidence>
<sequence length="92" mass="10676">MLYLRMCFDKPDMLALREEHRQAHRAYLASGVVKLLQAGPMMSDDDSHNIGSFMVVEADDLQTVKKFHDEDPFTKVGLFDEVRICHWDRHIG</sequence>
<dbReference type="PANTHER" id="PTHR33606:SF3">
    <property type="entry name" value="PROTEIN YCII"/>
    <property type="match status" value="1"/>
</dbReference>
<dbReference type="RefSeq" id="WP_037450543.1">
    <property type="nucleotide sequence ID" value="NZ_JFHR01000017.1"/>
</dbReference>
<dbReference type="AlphaFoldDB" id="A0A081RF90"/>
<reference evidence="3 4" key="1">
    <citation type="submission" date="2014-02" db="EMBL/GenBank/DDBJ databases">
        <title>Whole genome sequence of Sphingobium chlorophenolicum NBRC 16172.</title>
        <authorList>
            <person name="Gan H.M."/>
            <person name="Gan H.Y."/>
            <person name="Chew T.H."/>
            <person name="Savka M.A."/>
        </authorList>
    </citation>
    <scope>NUCLEOTIDE SEQUENCE [LARGE SCALE GENOMIC DNA]</scope>
    <source>
        <strain evidence="3 4">NBRC 16172</strain>
    </source>
</reference>
<dbReference type="PATRIC" id="fig|46429.4.peg.1880"/>
<evidence type="ECO:0000313" key="3">
    <source>
        <dbReference type="EMBL" id="KEQ53863.1"/>
    </source>
</evidence>
<dbReference type="SUPFAM" id="SSF54909">
    <property type="entry name" value="Dimeric alpha+beta barrel"/>
    <property type="match status" value="1"/>
</dbReference>
<dbReference type="Proteomes" id="UP000028411">
    <property type="component" value="Unassembled WGS sequence"/>
</dbReference>